<name>A0ABX2TBF9_9PROT</name>
<dbReference type="InterPro" id="IPR027373">
    <property type="entry name" value="RHH_dom"/>
</dbReference>
<dbReference type="RefSeq" id="WP_180281800.1">
    <property type="nucleotide sequence ID" value="NZ_JABFDB010000005.1"/>
</dbReference>
<dbReference type="EMBL" id="JABFDB010000005">
    <property type="protein sequence ID" value="NYZ20030.1"/>
    <property type="molecule type" value="Genomic_DNA"/>
</dbReference>
<sequence length="139" mass="14069">MNPVPRRYGPAPKPLPSPIAAAVQAEPTPLAVAIRVAAATPGLRSRNVFIAGHRTSLRLAPAFWEALAAIASAERCQVDELITTIAARRGAPEGGLEGAAEGVVATAAEAAADGATLTAAVRDFILSYHVAAASAVKPA</sequence>
<evidence type="ECO:0000313" key="3">
    <source>
        <dbReference type="Proteomes" id="UP000584642"/>
    </source>
</evidence>
<reference evidence="2 3" key="1">
    <citation type="submission" date="2020-05" db="EMBL/GenBank/DDBJ databases">
        <title>Azospirillum oleiclasticum sp. nov, a nitrogen-fixing and heavy crude oil-emulsifying bacterium isolated from the crude oil of Yumen Oilfield.</title>
        <authorList>
            <person name="Wu D."/>
            <person name="Cai M."/>
            <person name="Zhang X."/>
        </authorList>
    </citation>
    <scope>NUCLEOTIDE SEQUENCE [LARGE SCALE GENOMIC DNA]</scope>
    <source>
        <strain evidence="2 3">ROY-1-1-2</strain>
    </source>
</reference>
<comment type="caution">
    <text evidence="2">The sequence shown here is derived from an EMBL/GenBank/DDBJ whole genome shotgun (WGS) entry which is preliminary data.</text>
</comment>
<dbReference type="Proteomes" id="UP000584642">
    <property type="component" value="Unassembled WGS sequence"/>
</dbReference>
<organism evidence="2 3">
    <name type="scientific">Azospirillum oleiclasticum</name>
    <dbReference type="NCBI Taxonomy" id="2735135"/>
    <lineage>
        <taxon>Bacteria</taxon>
        <taxon>Pseudomonadati</taxon>
        <taxon>Pseudomonadota</taxon>
        <taxon>Alphaproteobacteria</taxon>
        <taxon>Rhodospirillales</taxon>
        <taxon>Azospirillaceae</taxon>
        <taxon>Azospirillum</taxon>
    </lineage>
</organism>
<dbReference type="Gene3D" id="1.10.3990.20">
    <property type="entry name" value="protein bp1543"/>
    <property type="match status" value="1"/>
</dbReference>
<evidence type="ECO:0000259" key="1">
    <source>
        <dbReference type="Pfam" id="PF13467"/>
    </source>
</evidence>
<dbReference type="InterPro" id="IPR038268">
    <property type="entry name" value="RHH_sf"/>
</dbReference>
<feature type="domain" description="Ribbon-helix-helix" evidence="1">
    <location>
        <begin position="44"/>
        <end position="89"/>
    </location>
</feature>
<accession>A0ABX2TBF9</accession>
<protein>
    <submittedName>
        <fullName evidence="2">Ribbon-helix-helix domain-containing protein</fullName>
    </submittedName>
</protein>
<dbReference type="Pfam" id="PF13467">
    <property type="entry name" value="RHH_4"/>
    <property type="match status" value="1"/>
</dbReference>
<keyword evidence="3" id="KW-1185">Reference proteome</keyword>
<gene>
    <name evidence="2" type="ORF">HND93_09915</name>
</gene>
<evidence type="ECO:0000313" key="2">
    <source>
        <dbReference type="EMBL" id="NYZ20030.1"/>
    </source>
</evidence>
<proteinExistence type="predicted"/>